<dbReference type="Proteomes" id="UP000016491">
    <property type="component" value="Unassembled WGS sequence"/>
</dbReference>
<proteinExistence type="predicted"/>
<evidence type="ECO:0000313" key="1">
    <source>
        <dbReference type="EMBL" id="ERI77646.1"/>
    </source>
</evidence>
<accession>A0ABC9TZ74</accession>
<protein>
    <submittedName>
        <fullName evidence="1">Uncharacterized protein</fullName>
    </submittedName>
</protein>
<dbReference type="EMBL" id="AWSU01000145">
    <property type="protein sequence ID" value="ERI77646.1"/>
    <property type="molecule type" value="Genomic_DNA"/>
</dbReference>
<sequence>MLSELLHGQKHLKYNSVTIISGAVRAQVTVFNKKSHPNG</sequence>
<reference evidence="1 2" key="1">
    <citation type="submission" date="2013-07" db="EMBL/GenBank/DDBJ databases">
        <authorList>
            <person name="Weinstock G."/>
            <person name="Sodergren E."/>
            <person name="Wylie T."/>
            <person name="Fulton L."/>
            <person name="Fulton R."/>
            <person name="Fronick C."/>
            <person name="O'Laughlin M."/>
            <person name="Godfrey J."/>
            <person name="Miner T."/>
            <person name="Herter B."/>
            <person name="Appelbaum E."/>
            <person name="Cordes M."/>
            <person name="Lek S."/>
            <person name="Wollam A."/>
            <person name="Pepin K.H."/>
            <person name="Palsikar V.B."/>
            <person name="Mitreva M."/>
            <person name="Wilson R.K."/>
        </authorList>
    </citation>
    <scope>NUCLEOTIDE SEQUENCE [LARGE SCALE GENOMIC DNA]</scope>
    <source>
        <strain evidence="1 2">ATCC 14940</strain>
    </source>
</reference>
<name>A0ABC9TZ74_CLOSY</name>
<organism evidence="1 2">
    <name type="scientific">[Clostridium] symbiosum ATCC 14940</name>
    <dbReference type="NCBI Taxonomy" id="411472"/>
    <lineage>
        <taxon>Bacteria</taxon>
        <taxon>Bacillati</taxon>
        <taxon>Bacillota</taxon>
        <taxon>Clostridia</taxon>
        <taxon>Lachnospirales</taxon>
        <taxon>Lachnospiraceae</taxon>
        <taxon>Otoolea</taxon>
    </lineage>
</organism>
<evidence type="ECO:0000313" key="2">
    <source>
        <dbReference type="Proteomes" id="UP000016491"/>
    </source>
</evidence>
<gene>
    <name evidence="1" type="ORF">CLOSYM_01912</name>
</gene>
<dbReference type="AlphaFoldDB" id="A0ABC9TZ74"/>
<comment type="caution">
    <text evidence="1">The sequence shown here is derived from an EMBL/GenBank/DDBJ whole genome shotgun (WGS) entry which is preliminary data.</text>
</comment>